<comment type="subcellular location">
    <subcellularLocation>
        <location evidence="1">Secreted</location>
    </subcellularLocation>
</comment>
<dbReference type="InterPro" id="IPR036116">
    <property type="entry name" value="FN3_sf"/>
</dbReference>
<dbReference type="Pfam" id="PF18911">
    <property type="entry name" value="PKD_4"/>
    <property type="match status" value="1"/>
</dbReference>
<feature type="region of interest" description="Disordered" evidence="5">
    <location>
        <begin position="313"/>
        <end position="337"/>
    </location>
</feature>
<organism evidence="8 9">
    <name type="scientific">Deinococcus koreensis</name>
    <dbReference type="NCBI Taxonomy" id="2054903"/>
    <lineage>
        <taxon>Bacteria</taxon>
        <taxon>Thermotogati</taxon>
        <taxon>Deinococcota</taxon>
        <taxon>Deinococci</taxon>
        <taxon>Deinococcales</taxon>
        <taxon>Deinococcaceae</taxon>
        <taxon>Deinococcus</taxon>
    </lineage>
</organism>
<evidence type="ECO:0000256" key="2">
    <source>
        <dbReference type="ARBA" id="ARBA00022525"/>
    </source>
</evidence>
<evidence type="ECO:0000313" key="8">
    <source>
        <dbReference type="EMBL" id="PNY79255.1"/>
    </source>
</evidence>
<dbReference type="Gene3D" id="4.10.1080.10">
    <property type="entry name" value="TSP type-3 repeat"/>
    <property type="match status" value="2"/>
</dbReference>
<feature type="compositionally biased region" description="Polar residues" evidence="5">
    <location>
        <begin position="246"/>
        <end position="256"/>
    </location>
</feature>
<evidence type="ECO:0000256" key="3">
    <source>
        <dbReference type="ARBA" id="ARBA00022729"/>
    </source>
</evidence>
<dbReference type="InterPro" id="IPR013783">
    <property type="entry name" value="Ig-like_fold"/>
</dbReference>
<dbReference type="PROSITE" id="PS50093">
    <property type="entry name" value="PKD"/>
    <property type="match status" value="1"/>
</dbReference>
<keyword evidence="2" id="KW-0964">Secreted</keyword>
<dbReference type="Proteomes" id="UP000236379">
    <property type="component" value="Unassembled WGS sequence"/>
</dbReference>
<dbReference type="InterPro" id="IPR003961">
    <property type="entry name" value="FN3_dom"/>
</dbReference>
<keyword evidence="9" id="KW-1185">Reference proteome</keyword>
<dbReference type="GO" id="GO:0005509">
    <property type="term" value="F:calcium ion binding"/>
    <property type="evidence" value="ECO:0007669"/>
    <property type="project" value="InterPro"/>
</dbReference>
<gene>
    <name evidence="8" type="ORF">CVO96_20285</name>
</gene>
<name>A0A2K3URT3_9DEIO</name>
<feature type="domain" description="Fibronectin type-III" evidence="7">
    <location>
        <begin position="1"/>
        <end position="82"/>
    </location>
</feature>
<feature type="region of interest" description="Disordered" evidence="5">
    <location>
        <begin position="246"/>
        <end position="272"/>
    </location>
</feature>
<evidence type="ECO:0000256" key="1">
    <source>
        <dbReference type="ARBA" id="ARBA00004613"/>
    </source>
</evidence>
<dbReference type="SUPFAM" id="SSF103647">
    <property type="entry name" value="TSP type-3 repeat"/>
    <property type="match status" value="1"/>
</dbReference>
<dbReference type="InterPro" id="IPR059100">
    <property type="entry name" value="TSP3_bac"/>
</dbReference>
<dbReference type="Gene3D" id="2.60.40.10">
    <property type="entry name" value="Immunoglobulins"/>
    <property type="match status" value="2"/>
</dbReference>
<accession>A0A2K3URT3</accession>
<keyword evidence="3" id="KW-0732">Signal</keyword>
<dbReference type="InterPro" id="IPR035986">
    <property type="entry name" value="PKD_dom_sf"/>
</dbReference>
<evidence type="ECO:0000259" key="7">
    <source>
        <dbReference type="PROSITE" id="PS50853"/>
    </source>
</evidence>
<feature type="region of interest" description="Disordered" evidence="5">
    <location>
        <begin position="109"/>
        <end position="198"/>
    </location>
</feature>
<dbReference type="InterPro" id="IPR053180">
    <property type="entry name" value="Ca-binding_acidic-repeat"/>
</dbReference>
<dbReference type="PANTHER" id="PTHR37467">
    <property type="entry name" value="EXPORTED CALCIUM-BINDING GLYCOPROTEIN-RELATED"/>
    <property type="match status" value="1"/>
</dbReference>
<reference evidence="8 9" key="1">
    <citation type="submission" date="2018-01" db="EMBL/GenBank/DDBJ databases">
        <title>Deinococcus koreensis sp. nov., a radiation-resistant bacterium isolated from river water.</title>
        <authorList>
            <person name="Choi A."/>
        </authorList>
    </citation>
    <scope>NUCLEOTIDE SEQUENCE [LARGE SCALE GENOMIC DNA]</scope>
    <source>
        <strain evidence="8 9">SJW1-2</strain>
    </source>
</reference>
<feature type="compositionally biased region" description="Polar residues" evidence="5">
    <location>
        <begin position="183"/>
        <end position="193"/>
    </location>
</feature>
<dbReference type="PANTHER" id="PTHR37467:SF1">
    <property type="entry name" value="EXPORTED CALCIUM-BINDING GLYCOPROTEIN"/>
    <property type="match status" value="1"/>
</dbReference>
<dbReference type="CDD" id="cd00063">
    <property type="entry name" value="FN3"/>
    <property type="match status" value="1"/>
</dbReference>
<dbReference type="Pfam" id="PF18884">
    <property type="entry name" value="TSP3_bac"/>
    <property type="match status" value="4"/>
</dbReference>
<evidence type="ECO:0000256" key="4">
    <source>
        <dbReference type="ARBA" id="ARBA00022837"/>
    </source>
</evidence>
<keyword evidence="4" id="KW-0106">Calcium</keyword>
<dbReference type="SUPFAM" id="SSF49299">
    <property type="entry name" value="PKD domain"/>
    <property type="match status" value="1"/>
</dbReference>
<feature type="compositionally biased region" description="Basic and acidic residues" evidence="5">
    <location>
        <begin position="119"/>
        <end position="156"/>
    </location>
</feature>
<evidence type="ECO:0008006" key="10">
    <source>
        <dbReference type="Google" id="ProtNLM"/>
    </source>
</evidence>
<dbReference type="AlphaFoldDB" id="A0A2K3URT3"/>
<evidence type="ECO:0000256" key="5">
    <source>
        <dbReference type="SAM" id="MobiDB-lite"/>
    </source>
</evidence>
<dbReference type="PROSITE" id="PS50853">
    <property type="entry name" value="FN3"/>
    <property type="match status" value="1"/>
</dbReference>
<sequence>MTASSITLRWTATPGAIGYVLERKVADEPFAPIAAPAAEATTYTDTGLTLGKTYIYRLKVKTAGGESAFTAEIGGLVSAGGTDTDGDGVSDQDEQAGYDVILKAAGEQIGTPHVASDPLRADSDGDGLGDKQERALFTDPQRADTDSDGLGDRDEVMTWVSSPVDRDTDGDARGNSALFDGQEVSTYRTSPTLADSDGDKYSDYEEIIERGGRYNPLVANTPRLELSVATAPVIDLNITRTADQTRVTGTSTSLTLGQEDRRSASDTQTQRVTAEVSATIEASVEAGFPSGASASASASATVSAGYGYEKTATYSEESVRSSQTTAEKNESLSTSDGYSLNGGNLKVGFRVRNTGDISFALKDLQITALRRDPSDRKRFVPVGTMTVPSAGEGTTLSSGGETGILSASLDLPGDLALQLQHNPRDLLFQFSTYNLLDDAGRNFEFLKEVTNAKTALVVIDYGNGDVVRQRVATNVQRRDGQIVGVRLGTVLKDILGLPYQTQTNRAGVRVLTSVYDNGPVFKGDVAVAPSDHALWATIGSADLNLGPATNADDILLTQNSTLHLMRVRDQDSDGLFDNEEYVHGTSDTVADGDGDGLNDGEEVKVGWNVIPLTNRVKGYPRRVFPSPLVADADGDGLNDSKEQALGTSPFLKDTDGDGLPDNADTDPLYANVPPVVDTVRVLPRYLLQGIYGTASDSDSNLQAVQVDWGDGSLPDKRTFDTPQRQTDYSLTHEYAAPGTYTVRVQAIDVRGLVSETKTTTVMPTPTPTPGP</sequence>
<dbReference type="EMBL" id="PPPD01000005">
    <property type="protein sequence ID" value="PNY79255.1"/>
    <property type="molecule type" value="Genomic_DNA"/>
</dbReference>
<feature type="domain" description="PKD" evidence="6">
    <location>
        <begin position="707"/>
        <end position="768"/>
    </location>
</feature>
<protein>
    <recommendedName>
        <fullName evidence="10">PKD domain-containing protein</fullName>
    </recommendedName>
</protein>
<proteinExistence type="predicted"/>
<dbReference type="InterPro" id="IPR028974">
    <property type="entry name" value="TSP_type-3_rpt"/>
</dbReference>
<dbReference type="InterPro" id="IPR000601">
    <property type="entry name" value="PKD_dom"/>
</dbReference>
<evidence type="ECO:0000313" key="9">
    <source>
        <dbReference type="Proteomes" id="UP000236379"/>
    </source>
</evidence>
<feature type="region of interest" description="Disordered" evidence="5">
    <location>
        <begin position="633"/>
        <end position="656"/>
    </location>
</feature>
<dbReference type="SUPFAM" id="SSF49265">
    <property type="entry name" value="Fibronectin type III"/>
    <property type="match status" value="1"/>
</dbReference>
<comment type="caution">
    <text evidence="8">The sequence shown here is derived from an EMBL/GenBank/DDBJ whole genome shotgun (WGS) entry which is preliminary data.</text>
</comment>
<evidence type="ECO:0000259" key="6">
    <source>
        <dbReference type="PROSITE" id="PS50093"/>
    </source>
</evidence>